<reference evidence="1 2" key="1">
    <citation type="submission" date="2013-12" db="EMBL/GenBank/DDBJ databases">
        <title>Genome and proteome characterization of Caldibacillus debilis GB1 derived from a cellulolytic aero-tolerant co-culture.</title>
        <authorList>
            <person name="Wushke S.T."/>
            <person name="Zhang X."/>
            <person name="Fristensky B."/>
            <person name="Wilkins J.A."/>
            <person name="Levin D.B."/>
            <person name="Sparling R."/>
        </authorList>
    </citation>
    <scope>NUCLEOTIDE SEQUENCE [LARGE SCALE GENOMIC DNA]</scope>
    <source>
        <strain evidence="1 2">GB1</strain>
    </source>
</reference>
<comment type="caution">
    <text evidence="1">The sequence shown here is derived from an EMBL/GenBank/DDBJ whole genome shotgun (WGS) entry which is preliminary data.</text>
</comment>
<evidence type="ECO:0000313" key="1">
    <source>
        <dbReference type="EMBL" id="RKO61737.1"/>
    </source>
</evidence>
<dbReference type="RefSeq" id="WP_120669105.1">
    <property type="nucleotide sequence ID" value="NZ_AZRV01000035.1"/>
</dbReference>
<dbReference type="AlphaFoldDB" id="A0A420VDI2"/>
<keyword evidence="2" id="KW-1185">Reference proteome</keyword>
<dbReference type="EMBL" id="AZRV01000035">
    <property type="protein sequence ID" value="RKO61737.1"/>
    <property type="molecule type" value="Genomic_DNA"/>
</dbReference>
<name>A0A420VDI2_9BACI</name>
<dbReference type="Proteomes" id="UP000286235">
    <property type="component" value="Unassembled WGS sequence"/>
</dbReference>
<sequence>MLEIYPTPSGREIHCKIYMDPGKRIIHVLDLAKNDTMTVTNGIEHIQHEILKRHGLIGSVADWTWVLYGTEGIATTFDHGAFQIAPGKILHWPFLVECYERIQSSKK</sequence>
<gene>
    <name evidence="1" type="ORF">Cdeb_01208</name>
</gene>
<protein>
    <submittedName>
        <fullName evidence="1">Uncharacterized protein</fullName>
    </submittedName>
</protein>
<organism evidence="1 2">
    <name type="scientific">Caldibacillus debilis GB1</name>
    <dbReference type="NCBI Taxonomy" id="1339248"/>
    <lineage>
        <taxon>Bacteria</taxon>
        <taxon>Bacillati</taxon>
        <taxon>Bacillota</taxon>
        <taxon>Bacilli</taxon>
        <taxon>Bacillales</taxon>
        <taxon>Bacillaceae</taxon>
        <taxon>Caldibacillus</taxon>
    </lineage>
</organism>
<proteinExistence type="predicted"/>
<accession>A0A420VDI2</accession>
<evidence type="ECO:0000313" key="2">
    <source>
        <dbReference type="Proteomes" id="UP000286235"/>
    </source>
</evidence>